<keyword evidence="5" id="KW-1185">Reference proteome</keyword>
<organism evidence="4 5">
    <name type="scientific">Hirschia litorea</name>
    <dbReference type="NCBI Taxonomy" id="1199156"/>
    <lineage>
        <taxon>Bacteria</taxon>
        <taxon>Pseudomonadati</taxon>
        <taxon>Pseudomonadota</taxon>
        <taxon>Alphaproteobacteria</taxon>
        <taxon>Hyphomonadales</taxon>
        <taxon>Hyphomonadaceae</taxon>
        <taxon>Hirschia</taxon>
    </lineage>
</organism>
<dbReference type="SUPFAM" id="SSF55961">
    <property type="entry name" value="Bet v1-like"/>
    <property type="match status" value="1"/>
</dbReference>
<dbReference type="EMBL" id="JBHTBR010000005">
    <property type="protein sequence ID" value="MFC7291767.1"/>
    <property type="molecule type" value="Genomic_DNA"/>
</dbReference>
<evidence type="ECO:0000313" key="5">
    <source>
        <dbReference type="Proteomes" id="UP001596492"/>
    </source>
</evidence>
<accession>A0ABW2ILJ4</accession>
<dbReference type="Pfam" id="PF08327">
    <property type="entry name" value="AHSA1"/>
    <property type="match status" value="1"/>
</dbReference>
<dbReference type="Proteomes" id="UP001596492">
    <property type="component" value="Unassembled WGS sequence"/>
</dbReference>
<dbReference type="CDD" id="cd07814">
    <property type="entry name" value="SRPBCC_CalC_Aha1-like"/>
    <property type="match status" value="1"/>
</dbReference>
<comment type="caution">
    <text evidence="4">The sequence shown here is derived from an EMBL/GenBank/DDBJ whole genome shotgun (WGS) entry which is preliminary data.</text>
</comment>
<name>A0ABW2ILJ4_9PROT</name>
<protein>
    <submittedName>
        <fullName evidence="4">SRPBCC domain-containing protein</fullName>
    </submittedName>
</protein>
<feature type="chain" id="PRO_5045968151" evidence="2">
    <location>
        <begin position="25"/>
        <end position="175"/>
    </location>
</feature>
<dbReference type="Gene3D" id="3.30.530.20">
    <property type="match status" value="1"/>
</dbReference>
<evidence type="ECO:0000259" key="3">
    <source>
        <dbReference type="Pfam" id="PF08327"/>
    </source>
</evidence>
<sequence>MTCIPRAFLASSLFAVGFATSASADILNKQSDHYTIKQEATSSLPPEKIWQRLIDPAQWWHPDHTYSGSSANLSLDVQAGGLWREDWQGGSIAHGQILSVMENKQLTLNAPFGPLQNMAVTVIWTITIQEENDGSKITFLETANGTHQSKLDEIAPAVDYVKTQAIQRLANKTSQ</sequence>
<keyword evidence="2" id="KW-0732">Signal</keyword>
<dbReference type="InterPro" id="IPR013538">
    <property type="entry name" value="ASHA1/2-like_C"/>
</dbReference>
<evidence type="ECO:0000313" key="4">
    <source>
        <dbReference type="EMBL" id="MFC7291767.1"/>
    </source>
</evidence>
<dbReference type="InterPro" id="IPR023393">
    <property type="entry name" value="START-like_dom_sf"/>
</dbReference>
<reference evidence="5" key="1">
    <citation type="journal article" date="2019" name="Int. J. Syst. Evol. Microbiol.">
        <title>The Global Catalogue of Microorganisms (GCM) 10K type strain sequencing project: providing services to taxonomists for standard genome sequencing and annotation.</title>
        <authorList>
            <consortium name="The Broad Institute Genomics Platform"/>
            <consortium name="The Broad Institute Genome Sequencing Center for Infectious Disease"/>
            <person name="Wu L."/>
            <person name="Ma J."/>
        </authorList>
    </citation>
    <scope>NUCLEOTIDE SEQUENCE [LARGE SCALE GENOMIC DNA]</scope>
    <source>
        <strain evidence="5">CCUG 51308</strain>
    </source>
</reference>
<feature type="domain" description="Activator of Hsp90 ATPase homologue 1/2-like C-terminal" evidence="3">
    <location>
        <begin position="44"/>
        <end position="149"/>
    </location>
</feature>
<gene>
    <name evidence="4" type="ORF">ACFQS8_09090</name>
</gene>
<evidence type="ECO:0000256" key="1">
    <source>
        <dbReference type="ARBA" id="ARBA00006817"/>
    </source>
</evidence>
<comment type="similarity">
    <text evidence="1">Belongs to the AHA1 family.</text>
</comment>
<evidence type="ECO:0000256" key="2">
    <source>
        <dbReference type="SAM" id="SignalP"/>
    </source>
</evidence>
<dbReference type="RefSeq" id="WP_382167009.1">
    <property type="nucleotide sequence ID" value="NZ_JBHTBR010000005.1"/>
</dbReference>
<feature type="signal peptide" evidence="2">
    <location>
        <begin position="1"/>
        <end position="24"/>
    </location>
</feature>
<proteinExistence type="inferred from homology"/>